<feature type="compositionally biased region" description="Basic and acidic residues" evidence="1">
    <location>
        <begin position="181"/>
        <end position="201"/>
    </location>
</feature>
<name>A0A9N9Y3D7_9HYPO</name>
<feature type="region of interest" description="Disordered" evidence="1">
    <location>
        <begin position="173"/>
        <end position="223"/>
    </location>
</feature>
<proteinExistence type="predicted"/>
<reference evidence="3" key="1">
    <citation type="submission" date="2019-06" db="EMBL/GenBank/DDBJ databases">
        <authorList>
            <person name="Broberg M."/>
        </authorList>
    </citation>
    <scope>NUCLEOTIDE SEQUENCE [LARGE SCALE GENOMIC DNA]</scope>
</reference>
<feature type="compositionally biased region" description="Polar residues" evidence="1">
    <location>
        <begin position="55"/>
        <end position="88"/>
    </location>
</feature>
<comment type="caution">
    <text evidence="2">The sequence shown here is derived from an EMBL/GenBank/DDBJ whole genome shotgun (WGS) entry which is preliminary data.</text>
</comment>
<evidence type="ECO:0000256" key="1">
    <source>
        <dbReference type="SAM" id="MobiDB-lite"/>
    </source>
</evidence>
<dbReference type="Proteomes" id="UP000754883">
    <property type="component" value="Unassembled WGS sequence"/>
</dbReference>
<dbReference type="EMBL" id="CABFNO020001405">
    <property type="protein sequence ID" value="CAG9986835.1"/>
    <property type="molecule type" value="Genomic_DNA"/>
</dbReference>
<organism evidence="2 3">
    <name type="scientific">Clonostachys byssicola</name>
    <dbReference type="NCBI Taxonomy" id="160290"/>
    <lineage>
        <taxon>Eukaryota</taxon>
        <taxon>Fungi</taxon>
        <taxon>Dikarya</taxon>
        <taxon>Ascomycota</taxon>
        <taxon>Pezizomycotina</taxon>
        <taxon>Sordariomycetes</taxon>
        <taxon>Hypocreomycetidae</taxon>
        <taxon>Hypocreales</taxon>
        <taxon>Bionectriaceae</taxon>
        <taxon>Clonostachys</taxon>
    </lineage>
</organism>
<evidence type="ECO:0000313" key="3">
    <source>
        <dbReference type="Proteomes" id="UP000754883"/>
    </source>
</evidence>
<protein>
    <submittedName>
        <fullName evidence="2">Uncharacterized protein</fullName>
    </submittedName>
</protein>
<keyword evidence="3" id="KW-1185">Reference proteome</keyword>
<dbReference type="AlphaFoldDB" id="A0A9N9Y3D7"/>
<accession>A0A9N9Y3D7</accession>
<evidence type="ECO:0000313" key="2">
    <source>
        <dbReference type="EMBL" id="CAG9986835.1"/>
    </source>
</evidence>
<gene>
    <name evidence="2" type="ORF">CBYS24578_00008034</name>
</gene>
<feature type="compositionally biased region" description="Polar residues" evidence="1">
    <location>
        <begin position="203"/>
        <end position="220"/>
    </location>
</feature>
<sequence>MPEGEERSAALMARAAVAKRKQQEKNSMSMPLQEPARIFTPIERGSKYTEDIAATRTSNVPSAKAPTSQASSTCPPSNRQSTLDPARSTSRKSATRIVAVEAPHRHIPSSLPDEENGSFGLQAAQTKAERRADQKSTNESHSPFYRLLLNPQPTDPSSAYLPPTIVSPQLSITSSQQTLRPKREQNVQVRHDGGALREAERWSGSSGQQNSTPSVHTKTQPLVEDAGDGRLQTIKRAWHSRFYYLYGKMTGVEQANAPSVSGILWNLQNPLYQVLSSLYGIAVRVYRFIKVLISWHKLLGLLLFIWLCGYVMNTILNLPGFRQISTALTILYQVFGQASRSQAQQQHISQASMELQKYMYQIDQLSFKSGVLDRPLPPPQQEEERGDGFQVAPFFIPLFSRSAAVTGNTRFQENETPCDGNGDSGDDCFFRVQFFVQPGQTETTKPLITPHFETGRRLEIQLEDQWRHSYGSIYNASSRYTILSGCLKAESQQLADLLEAIYTWPAADREPTSLARWLSYLSQRCHRKTLIVERINKLQAIMSRLHECLTQFRGPLKHDGRFEQDPIIIQLSLTNDASYNYLQYYSPRAKQTYPLPVRPSRAEMNGWLSSYLADEAIKSHKDTLLLTSDLLHTDDGEMNLESSRKLEDIERRVTGASESITSAQALVFEKELAGIIVGFLNSSRDYWTEKR</sequence>
<feature type="compositionally biased region" description="Basic and acidic residues" evidence="1">
    <location>
        <begin position="127"/>
        <end position="138"/>
    </location>
</feature>
<feature type="region of interest" description="Disordered" evidence="1">
    <location>
        <begin position="1"/>
        <end position="144"/>
    </location>
</feature>
<dbReference type="OrthoDB" id="5150496at2759"/>
<reference evidence="2 3" key="2">
    <citation type="submission" date="2021-10" db="EMBL/GenBank/DDBJ databases">
        <authorList>
            <person name="Piombo E."/>
        </authorList>
    </citation>
    <scope>NUCLEOTIDE SEQUENCE [LARGE SCALE GENOMIC DNA]</scope>
</reference>